<dbReference type="CDD" id="cd09534">
    <property type="entry name" value="SAM_Ste11_fungal"/>
    <property type="match status" value="1"/>
</dbReference>
<feature type="compositionally biased region" description="Pro residues" evidence="7">
    <location>
        <begin position="725"/>
        <end position="734"/>
    </location>
</feature>
<dbReference type="GO" id="GO:0005524">
    <property type="term" value="F:ATP binding"/>
    <property type="evidence" value="ECO:0007669"/>
    <property type="project" value="UniProtKB-UniRule"/>
</dbReference>
<dbReference type="SMART" id="SM00220">
    <property type="entry name" value="S_TKc"/>
    <property type="match status" value="1"/>
</dbReference>
<dbReference type="InterPro" id="IPR001660">
    <property type="entry name" value="SAM"/>
</dbReference>
<dbReference type="SUPFAM" id="SSF56112">
    <property type="entry name" value="Protein kinase-like (PK-like)"/>
    <property type="match status" value="1"/>
</dbReference>
<dbReference type="FunFam" id="3.30.200.20:FF:000387">
    <property type="entry name" value="Serine/threonine-protein kinase STE11"/>
    <property type="match status" value="1"/>
</dbReference>
<feature type="region of interest" description="Disordered" evidence="7">
    <location>
        <begin position="857"/>
        <end position="926"/>
    </location>
</feature>
<feature type="compositionally biased region" description="Polar residues" evidence="7">
    <location>
        <begin position="153"/>
        <end position="162"/>
    </location>
</feature>
<gene>
    <name evidence="10" type="ORF">CERSUDRAFT_113546</name>
</gene>
<feature type="domain" description="Protein kinase" evidence="8">
    <location>
        <begin position="933"/>
        <end position="1197"/>
    </location>
</feature>
<dbReference type="OrthoDB" id="266718at2759"/>
<dbReference type="InterPro" id="IPR000719">
    <property type="entry name" value="Prot_kinase_dom"/>
</dbReference>
<feature type="compositionally biased region" description="Polar residues" evidence="7">
    <location>
        <begin position="735"/>
        <end position="749"/>
    </location>
</feature>
<evidence type="ECO:0000256" key="1">
    <source>
        <dbReference type="ARBA" id="ARBA00006529"/>
    </source>
</evidence>
<keyword evidence="2" id="KW-0808">Transferase</keyword>
<dbReference type="SMART" id="SM01304">
    <property type="entry name" value="Ras_bdg_2"/>
    <property type="match status" value="1"/>
</dbReference>
<feature type="region of interest" description="Disordered" evidence="7">
    <location>
        <begin position="558"/>
        <end position="591"/>
    </location>
</feature>
<dbReference type="Gene3D" id="1.10.150.50">
    <property type="entry name" value="Transcription Factor, Ets-1"/>
    <property type="match status" value="1"/>
</dbReference>
<keyword evidence="11" id="KW-1185">Reference proteome</keyword>
<dbReference type="Gene3D" id="1.10.510.10">
    <property type="entry name" value="Transferase(Phosphotransferase) domain 1"/>
    <property type="match status" value="1"/>
</dbReference>
<evidence type="ECO:0000256" key="5">
    <source>
        <dbReference type="ARBA" id="ARBA00022840"/>
    </source>
</evidence>
<dbReference type="SMART" id="SM00454">
    <property type="entry name" value="SAM"/>
    <property type="match status" value="1"/>
</dbReference>
<dbReference type="STRING" id="914234.M2RIU4"/>
<comment type="similarity">
    <text evidence="1">Belongs to the protein kinase superfamily. STE Ser/Thr protein kinase family. MAP kinase kinase kinase subfamily.</text>
</comment>
<dbReference type="InterPro" id="IPR013761">
    <property type="entry name" value="SAM/pointed_sf"/>
</dbReference>
<sequence>MAAAVASGSGLQALEDVAQHSQSSTPTSPTSSIHSVPPLPRSTINLNGHLPSGNSGNAGGSLAAYSGVSLDPPPAMSYSEFLRTWSDAHVARWLSDIKCGHHATTFRSNDIRGDVLLELDQVTLKEMGMHSVGDRLRILNAVKGLRQKCSSNSALTSVMNRSRISEHGRHPSVNGDMGGYASRTQPRRLESGRPAPLHLTPPGGSPELPRVSRDGQDSARLNGVRPLPQQPGSGSSHGTPTTAHSVRSNLPPLPPPPRGQPPPPPARTPRTLHPPQVAISGRRTPTLPEPPAYTAQSSQQGSSLLTPTQAQGNWSNPGLSSDTRQAPNGRTARSQSPLPFPPSQPQSRNVNRPANDGTHSRNGSFSSPTPPPGPPPNKPPPRPPASNAHPYASAPQLGLSPIHESFTSQQRAHVSGTSSPPIGASYRVGQGPFARPNTPQYNTPSLDDLRRKLVKFLLPVEGKSATLNVADCAGGVDVLVKALKKFGKLGSRGEYDGAERIETQEGGVIVDGWGVYLDGGYEDSNTPLSEEQLMSVCHAPPDDPMRENGLILRMAGTSRRSMATSPTTSVFSGTHEGLLTPEPQTAQPTSRAMKRASSVSILSGLGVPIPEKELEPAGVAAPDSSPTQSPGNFKRGPSKLRNFFGQRPPSELIATHLAEFFPNTEKKVLERTRRQSMMRAGGAAGLGRRDSIISWNPPSQSRFSVSTMASQNFASPRASMSSPSIPFPQKPASPSPSTTHSLAPSSLETAPSIVEEPPRLSLSTSDGKSVELSTEDAERTPDPRDPNHLCPHLLPPVAFPSESLAESMNFEDDVSMTRSSSAASKRMSYITELRSKRDRSDTTSLMTVDEITAEVDRRRESRVQQRDSDGSDEWTKVDVEDEAEKRSLLDTEPASEEDEEGAEDLSPDERTLTDEDEPGKPIMSRGTERTIKWIKGALIGAGSFGQVYLGMDAATGLLMAVKQVDLPTGSAPNEERKKAMLSALEREIELLKDLHHENIVQYHSSCIDDDHLNIFLEYVPGGSVTTVLRNYGAFEEPLVRNWVRQILQGLDYLHERDIIHRDIKGANILVDNKGGIKISDFGISKKVEDTLLPGHRAHRPSLQGSVFWMAPEVVKQTAYTRKADIWSVGCLVVEMLTGEHPWAQLTQMQAIFKIGSSAKPTIPPDISPEGVDFLERTFELDHEARPSAAELLKHPWIVNSPLPFGQ</sequence>
<keyword evidence="5 6" id="KW-0067">ATP-binding</keyword>
<feature type="compositionally biased region" description="Polar residues" evidence="7">
    <location>
        <begin position="693"/>
        <end position="724"/>
    </location>
</feature>
<dbReference type="PROSITE" id="PS50105">
    <property type="entry name" value="SAM_DOMAIN"/>
    <property type="match status" value="1"/>
</dbReference>
<dbReference type="SUPFAM" id="SSF47769">
    <property type="entry name" value="SAM/Pointed domain"/>
    <property type="match status" value="1"/>
</dbReference>
<accession>M2RIU4</accession>
<feature type="compositionally biased region" description="Pro residues" evidence="7">
    <location>
        <begin position="368"/>
        <end position="384"/>
    </location>
</feature>
<feature type="region of interest" description="Disordered" evidence="7">
    <location>
        <begin position="617"/>
        <end position="638"/>
    </location>
</feature>
<feature type="compositionally biased region" description="Polar residues" evidence="7">
    <location>
        <begin position="294"/>
        <end position="333"/>
    </location>
</feature>
<protein>
    <recommendedName>
        <fullName evidence="12">Pkinase-domain-containing protein</fullName>
    </recommendedName>
</protein>
<proteinExistence type="inferred from homology"/>
<dbReference type="FunFam" id="1.10.510.10:FF:000334">
    <property type="entry name" value="Serine/threonine-protein kinase STE11"/>
    <property type="match status" value="1"/>
</dbReference>
<dbReference type="InterPro" id="IPR017441">
    <property type="entry name" value="Protein_kinase_ATP_BS"/>
</dbReference>
<evidence type="ECO:0000256" key="2">
    <source>
        <dbReference type="ARBA" id="ARBA00022679"/>
    </source>
</evidence>
<dbReference type="PROSITE" id="PS50011">
    <property type="entry name" value="PROTEIN_KINASE_DOM"/>
    <property type="match status" value="1"/>
</dbReference>
<dbReference type="HOGENOM" id="CLU_003051_3_2_1"/>
<evidence type="ECO:0000256" key="4">
    <source>
        <dbReference type="ARBA" id="ARBA00022777"/>
    </source>
</evidence>
<feature type="region of interest" description="Disordered" evidence="7">
    <location>
        <begin position="17"/>
        <end position="55"/>
    </location>
</feature>
<dbReference type="PROSITE" id="PS00108">
    <property type="entry name" value="PROTEIN_KINASE_ST"/>
    <property type="match status" value="1"/>
</dbReference>
<dbReference type="InterPro" id="IPR050538">
    <property type="entry name" value="MAP_kinase_kinase_kinase"/>
</dbReference>
<dbReference type="InterPro" id="IPR011009">
    <property type="entry name" value="Kinase-like_dom_sf"/>
</dbReference>
<evidence type="ECO:0000259" key="9">
    <source>
        <dbReference type="PROSITE" id="PS50105"/>
    </source>
</evidence>
<evidence type="ECO:0000256" key="3">
    <source>
        <dbReference type="ARBA" id="ARBA00022741"/>
    </source>
</evidence>
<feature type="binding site" evidence="6">
    <location>
        <position position="962"/>
    </location>
    <ligand>
        <name>ATP</name>
        <dbReference type="ChEBI" id="CHEBI:30616"/>
    </ligand>
</feature>
<dbReference type="Pfam" id="PF00536">
    <property type="entry name" value="SAM_1"/>
    <property type="match status" value="1"/>
</dbReference>
<organism evidence="10 11">
    <name type="scientific">Ceriporiopsis subvermispora (strain B)</name>
    <name type="common">White-rot fungus</name>
    <name type="synonym">Gelatoporia subvermispora</name>
    <dbReference type="NCBI Taxonomy" id="914234"/>
    <lineage>
        <taxon>Eukaryota</taxon>
        <taxon>Fungi</taxon>
        <taxon>Dikarya</taxon>
        <taxon>Basidiomycota</taxon>
        <taxon>Agaricomycotina</taxon>
        <taxon>Agaricomycetes</taxon>
        <taxon>Polyporales</taxon>
        <taxon>Gelatoporiaceae</taxon>
        <taxon>Gelatoporia</taxon>
    </lineage>
</organism>
<dbReference type="Proteomes" id="UP000016930">
    <property type="component" value="Unassembled WGS sequence"/>
</dbReference>
<feature type="region of interest" description="Disordered" evidence="7">
    <location>
        <begin position="153"/>
        <end position="445"/>
    </location>
</feature>
<keyword evidence="4" id="KW-0418">Kinase</keyword>
<feature type="region of interest" description="Disordered" evidence="7">
    <location>
        <begin position="671"/>
        <end position="791"/>
    </location>
</feature>
<feature type="compositionally biased region" description="Polar residues" evidence="7">
    <location>
        <begin position="405"/>
        <end position="420"/>
    </location>
</feature>
<feature type="compositionally biased region" description="Basic and acidic residues" evidence="7">
    <location>
        <begin position="776"/>
        <end position="787"/>
    </location>
</feature>
<dbReference type="PROSITE" id="PS00107">
    <property type="entry name" value="PROTEIN_KINASE_ATP"/>
    <property type="match status" value="1"/>
</dbReference>
<dbReference type="InterPro" id="IPR008271">
    <property type="entry name" value="Ser/Thr_kinase_AS"/>
</dbReference>
<feature type="compositionally biased region" description="Polar residues" evidence="7">
    <location>
        <begin position="230"/>
        <end position="248"/>
    </location>
</feature>
<dbReference type="GO" id="GO:0004709">
    <property type="term" value="F:MAP kinase kinase kinase activity"/>
    <property type="evidence" value="ECO:0007669"/>
    <property type="project" value="UniProtKB-ARBA"/>
</dbReference>
<feature type="compositionally biased region" description="Polar residues" evidence="7">
    <location>
        <begin position="558"/>
        <end position="572"/>
    </location>
</feature>
<dbReference type="Pfam" id="PF00069">
    <property type="entry name" value="Pkinase"/>
    <property type="match status" value="1"/>
</dbReference>
<evidence type="ECO:0000256" key="6">
    <source>
        <dbReference type="PROSITE-ProRule" id="PRU10141"/>
    </source>
</evidence>
<dbReference type="PANTHER" id="PTHR48016">
    <property type="entry name" value="MAP KINASE KINASE KINASE SSK2-RELATED-RELATED"/>
    <property type="match status" value="1"/>
</dbReference>
<reference evidence="10 11" key="1">
    <citation type="journal article" date="2012" name="Proc. Natl. Acad. Sci. U.S.A.">
        <title>Comparative genomics of Ceriporiopsis subvermispora and Phanerochaete chrysosporium provide insight into selective ligninolysis.</title>
        <authorList>
            <person name="Fernandez-Fueyo E."/>
            <person name="Ruiz-Duenas F.J."/>
            <person name="Ferreira P."/>
            <person name="Floudas D."/>
            <person name="Hibbett D.S."/>
            <person name="Canessa P."/>
            <person name="Larrondo L.F."/>
            <person name="James T.Y."/>
            <person name="Seelenfreund D."/>
            <person name="Lobos S."/>
            <person name="Polanco R."/>
            <person name="Tello M."/>
            <person name="Honda Y."/>
            <person name="Watanabe T."/>
            <person name="Watanabe T."/>
            <person name="Ryu J.S."/>
            <person name="Kubicek C.P."/>
            <person name="Schmoll M."/>
            <person name="Gaskell J."/>
            <person name="Hammel K.E."/>
            <person name="St John F.J."/>
            <person name="Vanden Wymelenberg A."/>
            <person name="Sabat G."/>
            <person name="Splinter BonDurant S."/>
            <person name="Syed K."/>
            <person name="Yadav J.S."/>
            <person name="Doddapaneni H."/>
            <person name="Subramanian V."/>
            <person name="Lavin J.L."/>
            <person name="Oguiza J.A."/>
            <person name="Perez G."/>
            <person name="Pisabarro A.G."/>
            <person name="Ramirez L."/>
            <person name="Santoyo F."/>
            <person name="Master E."/>
            <person name="Coutinho P.M."/>
            <person name="Henrissat B."/>
            <person name="Lombard V."/>
            <person name="Magnuson J.K."/>
            <person name="Kuees U."/>
            <person name="Hori C."/>
            <person name="Igarashi K."/>
            <person name="Samejima M."/>
            <person name="Held B.W."/>
            <person name="Barry K.W."/>
            <person name="LaButti K.M."/>
            <person name="Lapidus A."/>
            <person name="Lindquist E.A."/>
            <person name="Lucas S.M."/>
            <person name="Riley R."/>
            <person name="Salamov A.A."/>
            <person name="Hoffmeister D."/>
            <person name="Schwenk D."/>
            <person name="Hadar Y."/>
            <person name="Yarden O."/>
            <person name="de Vries R.P."/>
            <person name="Wiebenga A."/>
            <person name="Stenlid J."/>
            <person name="Eastwood D."/>
            <person name="Grigoriev I.V."/>
            <person name="Berka R.M."/>
            <person name="Blanchette R.A."/>
            <person name="Kersten P."/>
            <person name="Martinez A.T."/>
            <person name="Vicuna R."/>
            <person name="Cullen D."/>
        </authorList>
    </citation>
    <scope>NUCLEOTIDE SEQUENCE [LARGE SCALE GENOMIC DNA]</scope>
    <source>
        <strain evidence="10 11">B</strain>
    </source>
</reference>
<dbReference type="AlphaFoldDB" id="M2RIU4"/>
<dbReference type="Pfam" id="PF14847">
    <property type="entry name" value="Ras_bdg_2"/>
    <property type="match status" value="1"/>
</dbReference>
<dbReference type="EMBL" id="KB445795">
    <property type="protein sequence ID" value="EMD38387.1"/>
    <property type="molecule type" value="Genomic_DNA"/>
</dbReference>
<feature type="compositionally biased region" description="Acidic residues" evidence="7">
    <location>
        <begin position="893"/>
        <end position="906"/>
    </location>
</feature>
<evidence type="ECO:0000256" key="7">
    <source>
        <dbReference type="SAM" id="MobiDB-lite"/>
    </source>
</evidence>
<dbReference type="InterPro" id="IPR029458">
    <property type="entry name" value="Ras-bd_By2"/>
</dbReference>
<feature type="domain" description="SAM" evidence="9">
    <location>
        <begin position="85"/>
        <end position="148"/>
    </location>
</feature>
<keyword evidence="3 6" id="KW-0547">Nucleotide-binding</keyword>
<feature type="compositionally biased region" description="Pro residues" evidence="7">
    <location>
        <begin position="251"/>
        <end position="267"/>
    </location>
</feature>
<evidence type="ECO:0000259" key="8">
    <source>
        <dbReference type="PROSITE" id="PS50011"/>
    </source>
</evidence>
<feature type="compositionally biased region" description="Basic and acidic residues" evidence="7">
    <location>
        <begin position="857"/>
        <end position="889"/>
    </location>
</feature>
<feature type="compositionally biased region" description="Low complexity" evidence="7">
    <location>
        <begin position="19"/>
        <end position="35"/>
    </location>
</feature>
<evidence type="ECO:0000313" key="11">
    <source>
        <dbReference type="Proteomes" id="UP000016930"/>
    </source>
</evidence>
<evidence type="ECO:0000313" key="10">
    <source>
        <dbReference type="EMBL" id="EMD38387.1"/>
    </source>
</evidence>
<dbReference type="PANTHER" id="PTHR48016:SF56">
    <property type="entry name" value="MAPKK KINASE"/>
    <property type="match status" value="1"/>
</dbReference>
<dbReference type="Gene3D" id="3.10.20.90">
    <property type="entry name" value="Phosphatidylinositol 3-kinase Catalytic Subunit, Chain A, domain 1"/>
    <property type="match status" value="1"/>
</dbReference>
<evidence type="ECO:0008006" key="12">
    <source>
        <dbReference type="Google" id="ProtNLM"/>
    </source>
</evidence>
<name>M2RIU4_CERS8</name>